<dbReference type="GO" id="GO:0005737">
    <property type="term" value="C:cytoplasm"/>
    <property type="evidence" value="ECO:0007669"/>
    <property type="project" value="TreeGrafter"/>
</dbReference>
<keyword evidence="14" id="KW-1185">Reference proteome</keyword>
<dbReference type="RefSeq" id="WP_210801143.1">
    <property type="nucleotide sequence ID" value="NZ_JAGQDE010000004.1"/>
</dbReference>
<gene>
    <name evidence="13" type="primary">thrH</name>
    <name evidence="13" type="ORF">KAK06_06615</name>
</gene>
<dbReference type="InterPro" id="IPR023214">
    <property type="entry name" value="HAD_sf"/>
</dbReference>
<dbReference type="GO" id="GO:0000287">
    <property type="term" value="F:magnesium ion binding"/>
    <property type="evidence" value="ECO:0007669"/>
    <property type="project" value="TreeGrafter"/>
</dbReference>
<dbReference type="NCBIfam" id="TIGR02137">
    <property type="entry name" value="HSK-PSP"/>
    <property type="match status" value="1"/>
</dbReference>
<feature type="binding site" evidence="12">
    <location>
        <position position="152"/>
    </location>
    <ligand>
        <name>Mg(2+)</name>
        <dbReference type="ChEBI" id="CHEBI:18420"/>
    </ligand>
</feature>
<dbReference type="Gene3D" id="3.40.50.1000">
    <property type="entry name" value="HAD superfamily/HAD-like"/>
    <property type="match status" value="1"/>
</dbReference>
<evidence type="ECO:0000256" key="5">
    <source>
        <dbReference type="ARBA" id="ARBA00022801"/>
    </source>
</evidence>
<name>A0A940YFY2_9BURK</name>
<evidence type="ECO:0000256" key="4">
    <source>
        <dbReference type="ARBA" id="ARBA00022723"/>
    </source>
</evidence>
<dbReference type="Proteomes" id="UP000678374">
    <property type="component" value="Unassembled WGS sequence"/>
</dbReference>
<comment type="catalytic activity">
    <reaction evidence="9">
        <text>O-phospho-D-serine + H2O = D-serine + phosphate</text>
        <dbReference type="Rhea" id="RHEA:24873"/>
        <dbReference type="ChEBI" id="CHEBI:15377"/>
        <dbReference type="ChEBI" id="CHEBI:35247"/>
        <dbReference type="ChEBI" id="CHEBI:43474"/>
        <dbReference type="ChEBI" id="CHEBI:58680"/>
        <dbReference type="EC" id="3.1.3.3"/>
    </reaction>
</comment>
<dbReference type="PANTHER" id="PTHR43344">
    <property type="entry name" value="PHOSPHOSERINE PHOSPHATASE"/>
    <property type="match status" value="1"/>
</dbReference>
<accession>A0A940YFY2</accession>
<feature type="binding site" evidence="11">
    <location>
        <position position="46"/>
    </location>
    <ligand>
        <name>substrate</name>
    </ligand>
</feature>
<evidence type="ECO:0000256" key="8">
    <source>
        <dbReference type="ARBA" id="ARBA00048138"/>
    </source>
</evidence>
<dbReference type="SUPFAM" id="SSF56784">
    <property type="entry name" value="HAD-like"/>
    <property type="match status" value="1"/>
</dbReference>
<comment type="pathway">
    <text evidence="1">Amino-acid biosynthesis; L-serine biosynthesis; L-serine from 3-phospho-D-glycerate: step 3/3.</text>
</comment>
<keyword evidence="5 13" id="KW-0378">Hydrolase</keyword>
<proteinExistence type="predicted"/>
<evidence type="ECO:0000256" key="7">
    <source>
        <dbReference type="ARBA" id="ARBA00023299"/>
    </source>
</evidence>
<evidence type="ECO:0000256" key="6">
    <source>
        <dbReference type="ARBA" id="ARBA00022842"/>
    </source>
</evidence>
<sequence length="206" mass="23314">MQVVCLDLEGVLVPEIWIEFSQRTGIPEFSRTTRDEPDYDKLMRFRIDLLAKNGLKLKDIQDVIGGMRPLDGAKDFLDTLREQFQVIILSDTFYEFADPLMRQLGRPTLFCHKLVIDEQGFVRDYQLRQPDQKRHAVNALKGLNFQVMAAGDSYNDTGMLGAAHAGFFIHPPASIVAQFPQFPVNHDYAQLLANFRAASARLLAAA</sequence>
<reference evidence="13" key="1">
    <citation type="submission" date="2021-04" db="EMBL/GenBank/DDBJ databases">
        <title>The genome sequence of Ideonella sp. 4Y11.</title>
        <authorList>
            <person name="Liu Y."/>
        </authorList>
    </citation>
    <scope>NUCLEOTIDE SEQUENCE</scope>
    <source>
        <strain evidence="13">4Y11</strain>
    </source>
</reference>
<evidence type="ECO:0000313" key="13">
    <source>
        <dbReference type="EMBL" id="MBQ0958629.1"/>
    </source>
</evidence>
<dbReference type="InterPro" id="IPR036412">
    <property type="entry name" value="HAD-like_sf"/>
</dbReference>
<dbReference type="Gene3D" id="3.90.1470.10">
    <property type="entry name" value="thrh gene product, domain 2"/>
    <property type="match status" value="1"/>
</dbReference>
<feature type="binding site" evidence="12">
    <location>
        <position position="9"/>
    </location>
    <ligand>
        <name>Mg(2+)</name>
        <dbReference type="ChEBI" id="CHEBI:18420"/>
    </ligand>
</feature>
<feature type="binding site" evidence="12">
    <location>
        <position position="7"/>
    </location>
    <ligand>
        <name>Mg(2+)</name>
        <dbReference type="ChEBI" id="CHEBI:18420"/>
    </ligand>
</feature>
<dbReference type="NCBIfam" id="NF010109">
    <property type="entry name" value="PRK13582.1"/>
    <property type="match status" value="1"/>
</dbReference>
<feature type="binding site" evidence="11">
    <location>
        <position position="15"/>
    </location>
    <ligand>
        <name>substrate</name>
    </ligand>
</feature>
<evidence type="ECO:0000256" key="10">
    <source>
        <dbReference type="PIRSR" id="PIRSR611863-1"/>
    </source>
</evidence>
<dbReference type="GO" id="GO:0036424">
    <property type="term" value="F:L-phosphoserine phosphatase activity"/>
    <property type="evidence" value="ECO:0007669"/>
    <property type="project" value="TreeGrafter"/>
</dbReference>
<dbReference type="InterPro" id="IPR050582">
    <property type="entry name" value="HAD-like_SerB"/>
</dbReference>
<evidence type="ECO:0000256" key="11">
    <source>
        <dbReference type="PIRSR" id="PIRSR611863-2"/>
    </source>
</evidence>
<comment type="caution">
    <text evidence="13">The sequence shown here is derived from an EMBL/GenBank/DDBJ whole genome shotgun (WGS) entry which is preliminary data.</text>
</comment>
<dbReference type="GO" id="GO:0006564">
    <property type="term" value="P:L-serine biosynthetic process"/>
    <property type="evidence" value="ECO:0007669"/>
    <property type="project" value="UniProtKB-KW"/>
</dbReference>
<feature type="binding site" evidence="11">
    <location>
        <position position="133"/>
    </location>
    <ligand>
        <name>substrate</name>
    </ligand>
</feature>
<keyword evidence="7" id="KW-0718">Serine biosynthesis</keyword>
<feature type="active site" description="Proton donor" evidence="10">
    <location>
        <position position="9"/>
    </location>
</feature>
<feature type="binding site" evidence="11">
    <location>
        <position position="155"/>
    </location>
    <ligand>
        <name>substrate</name>
    </ligand>
</feature>
<evidence type="ECO:0000313" key="14">
    <source>
        <dbReference type="Proteomes" id="UP000678374"/>
    </source>
</evidence>
<comment type="cofactor">
    <cofactor evidence="12">
        <name>Mg(2+)</name>
        <dbReference type="ChEBI" id="CHEBI:18420"/>
    </cofactor>
    <text evidence="12">Binds 1 Mg(2+) ion per subunit.</text>
</comment>
<dbReference type="AlphaFoldDB" id="A0A940YFY2"/>
<dbReference type="EC" id="3.1.3.3" evidence="2"/>
<dbReference type="InterPro" id="IPR011863">
    <property type="entry name" value="HSK-PSP"/>
</dbReference>
<keyword evidence="3" id="KW-0028">Amino-acid biosynthesis</keyword>
<organism evidence="13 14">
    <name type="scientific">Ideonella aquatica</name>
    <dbReference type="NCBI Taxonomy" id="2824119"/>
    <lineage>
        <taxon>Bacteria</taxon>
        <taxon>Pseudomonadati</taxon>
        <taxon>Pseudomonadota</taxon>
        <taxon>Betaproteobacteria</taxon>
        <taxon>Burkholderiales</taxon>
        <taxon>Sphaerotilaceae</taxon>
        <taxon>Ideonella</taxon>
    </lineage>
</organism>
<evidence type="ECO:0000256" key="3">
    <source>
        <dbReference type="ARBA" id="ARBA00022605"/>
    </source>
</evidence>
<keyword evidence="6" id="KW-0460">Magnesium</keyword>
<protein>
    <recommendedName>
        <fullName evidence="2">phosphoserine phosphatase</fullName>
        <ecNumber evidence="2">3.1.3.3</ecNumber>
    </recommendedName>
</protein>
<keyword evidence="4" id="KW-0479">Metal-binding</keyword>
<evidence type="ECO:0000256" key="1">
    <source>
        <dbReference type="ARBA" id="ARBA00005135"/>
    </source>
</evidence>
<feature type="binding site" evidence="11">
    <location>
        <begin position="90"/>
        <end position="91"/>
    </location>
    <ligand>
        <name>substrate</name>
    </ligand>
</feature>
<evidence type="ECO:0000256" key="9">
    <source>
        <dbReference type="ARBA" id="ARBA00048523"/>
    </source>
</evidence>
<dbReference type="PANTHER" id="PTHR43344:SF2">
    <property type="entry name" value="PHOSPHOSERINE PHOSPHATASE"/>
    <property type="match status" value="1"/>
</dbReference>
<dbReference type="Pfam" id="PF00702">
    <property type="entry name" value="Hydrolase"/>
    <property type="match status" value="1"/>
</dbReference>
<feature type="active site" description="Nucleophile" evidence="10">
    <location>
        <position position="7"/>
    </location>
</feature>
<comment type="catalytic activity">
    <reaction evidence="8">
        <text>O-phospho-L-serine + H2O = L-serine + phosphate</text>
        <dbReference type="Rhea" id="RHEA:21208"/>
        <dbReference type="ChEBI" id="CHEBI:15377"/>
        <dbReference type="ChEBI" id="CHEBI:33384"/>
        <dbReference type="ChEBI" id="CHEBI:43474"/>
        <dbReference type="ChEBI" id="CHEBI:57524"/>
        <dbReference type="EC" id="3.1.3.3"/>
    </reaction>
</comment>
<evidence type="ECO:0000256" key="2">
    <source>
        <dbReference type="ARBA" id="ARBA00012640"/>
    </source>
</evidence>
<evidence type="ECO:0000256" key="12">
    <source>
        <dbReference type="PIRSR" id="PIRSR611863-3"/>
    </source>
</evidence>
<dbReference type="EMBL" id="JAGQDE010000004">
    <property type="protein sequence ID" value="MBQ0958629.1"/>
    <property type="molecule type" value="Genomic_DNA"/>
</dbReference>